<name>A0A1X7V5X7_AMPQE</name>
<dbReference type="InParanoid" id="A0A1X7V5X7"/>
<evidence type="ECO:0000256" key="1">
    <source>
        <dbReference type="SAM" id="MobiDB-lite"/>
    </source>
</evidence>
<dbReference type="EnsemblMetazoa" id="Aqu2.1.35413_001">
    <property type="protein sequence ID" value="Aqu2.1.35413_001"/>
    <property type="gene ID" value="Aqu2.1.35413"/>
</dbReference>
<feature type="compositionally biased region" description="Polar residues" evidence="1">
    <location>
        <begin position="256"/>
        <end position="285"/>
    </location>
</feature>
<feature type="compositionally biased region" description="Polar residues" evidence="1">
    <location>
        <begin position="39"/>
        <end position="56"/>
    </location>
</feature>
<evidence type="ECO:0000313" key="2">
    <source>
        <dbReference type="EnsemblMetazoa" id="Aqu2.1.35413_001"/>
    </source>
</evidence>
<protein>
    <submittedName>
        <fullName evidence="2">Uncharacterized protein</fullName>
    </submittedName>
</protein>
<sequence>MSQEITVLSSTVETLKNNIQSLHQEVSSQTVPPRDSHLLESQSNRHGRNSQSNSPPSRLPSHLHRVPPSPPPQSRRFNIVLSGIDEHPPGTPRSVRLSRDVASIFSVLDKLVDSLSDQSIRDCIHLGKFRTTGSRPILVTLNRVSDVSKILSKKHKLSDCSPGILIRPDLSPCQRKARSLLVRERRKLLQSGPTVRASIRMNSTSLFVDGTKVGSVTAGVYTPFSPVTLPGSPDPAIPSEQSLDEPADESGDHSSAPFQTGSPIQSLNTSVPTLQNQGEDSSSPE</sequence>
<accession>A0A1X7V5X7</accession>
<dbReference type="AlphaFoldDB" id="A0A1X7V5X7"/>
<organism evidence="2">
    <name type="scientific">Amphimedon queenslandica</name>
    <name type="common">Sponge</name>
    <dbReference type="NCBI Taxonomy" id="400682"/>
    <lineage>
        <taxon>Eukaryota</taxon>
        <taxon>Metazoa</taxon>
        <taxon>Porifera</taxon>
        <taxon>Demospongiae</taxon>
        <taxon>Heteroscleromorpha</taxon>
        <taxon>Haplosclerida</taxon>
        <taxon>Niphatidae</taxon>
        <taxon>Amphimedon</taxon>
    </lineage>
</organism>
<feature type="region of interest" description="Disordered" evidence="1">
    <location>
        <begin position="227"/>
        <end position="285"/>
    </location>
</feature>
<feature type="region of interest" description="Disordered" evidence="1">
    <location>
        <begin position="23"/>
        <end position="75"/>
    </location>
</feature>
<reference evidence="2" key="1">
    <citation type="submission" date="2017-05" db="UniProtKB">
        <authorList>
            <consortium name="EnsemblMetazoa"/>
        </authorList>
    </citation>
    <scope>IDENTIFICATION</scope>
</reference>
<proteinExistence type="predicted"/>